<feature type="compositionally biased region" description="Basic and acidic residues" evidence="8">
    <location>
        <begin position="631"/>
        <end position="641"/>
    </location>
</feature>
<feature type="compositionally biased region" description="Basic and acidic residues" evidence="8">
    <location>
        <begin position="602"/>
        <end position="617"/>
    </location>
</feature>
<feature type="signal peptide" evidence="10">
    <location>
        <begin position="1"/>
        <end position="17"/>
    </location>
</feature>
<dbReference type="Proteomes" id="UP000305647">
    <property type="component" value="Unassembled WGS sequence"/>
</dbReference>
<evidence type="ECO:0000256" key="2">
    <source>
        <dbReference type="ARBA" id="ARBA00010110"/>
    </source>
</evidence>
<keyword evidence="4" id="KW-1003">Cell membrane</keyword>
<evidence type="ECO:0000313" key="12">
    <source>
        <dbReference type="EMBL" id="TIC67511.1"/>
    </source>
</evidence>
<feature type="compositionally biased region" description="Polar residues" evidence="8">
    <location>
        <begin position="682"/>
        <end position="698"/>
    </location>
</feature>
<feature type="transmembrane region" description="Helical" evidence="9">
    <location>
        <begin position="241"/>
        <end position="259"/>
    </location>
</feature>
<dbReference type="GO" id="GO:0015105">
    <property type="term" value="F:arsenite transmembrane transporter activity"/>
    <property type="evidence" value="ECO:0007669"/>
    <property type="project" value="TreeGrafter"/>
</dbReference>
<dbReference type="GO" id="GO:0015104">
    <property type="term" value="F:antimonite transmembrane transporter activity"/>
    <property type="evidence" value="ECO:0007669"/>
    <property type="project" value="TreeGrafter"/>
</dbReference>
<comment type="subcellular location">
    <subcellularLocation>
        <location evidence="1">Cell membrane</location>
        <topology evidence="1">Multi-pass membrane protein</topology>
    </subcellularLocation>
</comment>
<comment type="caution">
    <text evidence="12">The sequence shown here is derived from an EMBL/GenBank/DDBJ whole genome shotgun (WGS) entry which is preliminary data.</text>
</comment>
<dbReference type="InterPro" id="IPR004706">
    <property type="entry name" value="Arsenical-R_Acr3"/>
</dbReference>
<organism evidence="12 14">
    <name type="scientific">Wallemia mellicola</name>
    <dbReference type="NCBI Taxonomy" id="1708541"/>
    <lineage>
        <taxon>Eukaryota</taxon>
        <taxon>Fungi</taxon>
        <taxon>Dikarya</taxon>
        <taxon>Basidiomycota</taxon>
        <taxon>Wallemiomycotina</taxon>
        <taxon>Wallemiomycetes</taxon>
        <taxon>Wallemiales</taxon>
        <taxon>Wallemiaceae</taxon>
        <taxon>Wallemia</taxon>
    </lineage>
</organism>
<keyword evidence="5 9" id="KW-0812">Transmembrane</keyword>
<evidence type="ECO:0000313" key="14">
    <source>
        <dbReference type="Proteomes" id="UP000310708"/>
    </source>
</evidence>
<evidence type="ECO:0000256" key="1">
    <source>
        <dbReference type="ARBA" id="ARBA00004651"/>
    </source>
</evidence>
<protein>
    <submittedName>
        <fullName evidence="12">SBF-domain-containing protein</fullName>
    </submittedName>
</protein>
<evidence type="ECO:0000313" key="13">
    <source>
        <dbReference type="Proteomes" id="UP000305647"/>
    </source>
</evidence>
<feature type="transmembrane region" description="Helical" evidence="9">
    <location>
        <begin position="271"/>
        <end position="294"/>
    </location>
</feature>
<accession>A0A4T0TQY4</accession>
<dbReference type="PANTHER" id="PTHR43057:SF1">
    <property type="entry name" value="ARSENICAL-RESISTANCE PROTEIN 3"/>
    <property type="match status" value="1"/>
</dbReference>
<dbReference type="EMBL" id="SPRO01000014">
    <property type="protein sequence ID" value="TIC31168.1"/>
    <property type="molecule type" value="Genomic_DNA"/>
</dbReference>
<dbReference type="PANTHER" id="PTHR43057">
    <property type="entry name" value="ARSENITE EFFLUX TRANSPORTER"/>
    <property type="match status" value="1"/>
</dbReference>
<evidence type="ECO:0000256" key="3">
    <source>
        <dbReference type="ARBA" id="ARBA00022448"/>
    </source>
</evidence>
<feature type="region of interest" description="Disordered" evidence="8">
    <location>
        <begin position="497"/>
        <end position="565"/>
    </location>
</feature>
<feature type="compositionally biased region" description="Low complexity" evidence="8">
    <location>
        <begin position="506"/>
        <end position="522"/>
    </location>
</feature>
<name>A0A4T0TQY4_9BASI</name>
<feature type="compositionally biased region" description="Basic and acidic residues" evidence="8">
    <location>
        <begin position="668"/>
        <end position="681"/>
    </location>
</feature>
<feature type="compositionally biased region" description="Gly residues" evidence="8">
    <location>
        <begin position="700"/>
        <end position="709"/>
    </location>
</feature>
<proteinExistence type="inferred from homology"/>
<evidence type="ECO:0000256" key="8">
    <source>
        <dbReference type="SAM" id="MobiDB-lite"/>
    </source>
</evidence>
<feature type="transmembrane region" description="Helical" evidence="9">
    <location>
        <begin position="152"/>
        <end position="171"/>
    </location>
</feature>
<sequence length="709" mass="76809">MKFSLIGLSLVIAVATAGPIQRCVPDDPTSCGAKDLFQMIQLPALSQERDVSLMTQHHANLTNEFFVSMDYIIFNFLPEIIVFSYDEHQRPNIDSEKVNKKRPQSDLQQQGNVSKNTVEDVELNQHDTQIDSDDRIPSFLQVMKQLSFIDKVIPFLVLISMIIGVVIGVFAKDGVDKTLNNLEWHAAVEWELFPSLFKSASLWLQLVVSFLINWTISPFVMLALAWITLPDARMERYRRGVALVGVARCIAMVMIWNTIARGNNNLCAMNVIINSILQIILFSPYALLFVNILASASSSSPNLEINYQQVATIVAIYLCLPLAAGLLTRLIVKLTMTSSGENRFFNWINHLATIGLLYTIIVVFANQGKEVIDNIGKVFRTMVPLALYFIIMWSVSFTSFYSLHKRRSQQHKWIAKLSTGGYEQIVAQSFTASSNNFELAIAVSTAVFGADAPETLAATLDLQREIVPWFRAPPFLMKFSLALIALVAAVSAAPVKRSDGGSGEWANGATSNTAATSGSSKGSDGDLLKRGIDLKRGEHGGDATWANGATSNTAATSGSSENSDGDLLRRALLTRGEHGDSGEWANGATSNTAATSGSSKGSDGELLRRGVVKRDEWANGATSNSAATSGESEHSDHDLLRRSGGPGGSGTWNYGTTKSSHAGSGSYENKKGELLKRDDKGSSGTWNTGATKSTSAGSGTWEGKGGDLL</sequence>
<feature type="transmembrane region" description="Helical" evidence="9">
    <location>
        <begin position="314"/>
        <end position="332"/>
    </location>
</feature>
<evidence type="ECO:0000256" key="10">
    <source>
        <dbReference type="SAM" id="SignalP"/>
    </source>
</evidence>
<feature type="compositionally biased region" description="Basic and acidic residues" evidence="8">
    <location>
        <begin position="523"/>
        <end position="541"/>
    </location>
</feature>
<feature type="compositionally biased region" description="Polar residues" evidence="8">
    <location>
        <begin position="651"/>
        <end position="667"/>
    </location>
</feature>
<feature type="compositionally biased region" description="Low complexity" evidence="8">
    <location>
        <begin position="543"/>
        <end position="562"/>
    </location>
</feature>
<feature type="compositionally biased region" description="Low complexity" evidence="8">
    <location>
        <begin position="585"/>
        <end position="599"/>
    </location>
</feature>
<evidence type="ECO:0000256" key="4">
    <source>
        <dbReference type="ARBA" id="ARBA00022475"/>
    </source>
</evidence>
<dbReference type="InterPro" id="IPR038770">
    <property type="entry name" value="Na+/solute_symporter_sf"/>
</dbReference>
<keyword evidence="6 9" id="KW-1133">Transmembrane helix</keyword>
<feature type="region of interest" description="Disordered" evidence="8">
    <location>
        <begin position="577"/>
        <end position="709"/>
    </location>
</feature>
<dbReference type="GO" id="GO:0015297">
    <property type="term" value="F:antiporter activity"/>
    <property type="evidence" value="ECO:0007669"/>
    <property type="project" value="InterPro"/>
</dbReference>
<evidence type="ECO:0000256" key="5">
    <source>
        <dbReference type="ARBA" id="ARBA00022692"/>
    </source>
</evidence>
<evidence type="ECO:0000256" key="6">
    <source>
        <dbReference type="ARBA" id="ARBA00022989"/>
    </source>
</evidence>
<dbReference type="Gene3D" id="1.20.1530.20">
    <property type="match status" value="1"/>
</dbReference>
<feature type="transmembrane region" description="Helical" evidence="9">
    <location>
        <begin position="202"/>
        <end position="229"/>
    </location>
</feature>
<keyword evidence="3" id="KW-0813">Transport</keyword>
<evidence type="ECO:0000256" key="7">
    <source>
        <dbReference type="ARBA" id="ARBA00023136"/>
    </source>
</evidence>
<gene>
    <name evidence="12" type="ORF">E3Q01_01307</name>
    <name evidence="11" type="ORF">E3Q10_01833</name>
</gene>
<feature type="transmembrane region" description="Helical" evidence="9">
    <location>
        <begin position="385"/>
        <end position="403"/>
    </location>
</feature>
<feature type="compositionally biased region" description="Polar residues" evidence="8">
    <location>
        <begin position="105"/>
        <end position="114"/>
    </location>
</feature>
<feature type="compositionally biased region" description="Low complexity" evidence="8">
    <location>
        <begin position="618"/>
        <end position="630"/>
    </location>
</feature>
<evidence type="ECO:0000313" key="11">
    <source>
        <dbReference type="EMBL" id="TIC31168.1"/>
    </source>
</evidence>
<dbReference type="InterPro" id="IPR002657">
    <property type="entry name" value="BilAc:Na_symport/Acr3"/>
</dbReference>
<dbReference type="GO" id="GO:0005886">
    <property type="term" value="C:plasma membrane"/>
    <property type="evidence" value="ECO:0007669"/>
    <property type="project" value="UniProtKB-SubCell"/>
</dbReference>
<dbReference type="AlphaFoldDB" id="A0A4T0TQY4"/>
<dbReference type="Pfam" id="PF01758">
    <property type="entry name" value="SBF"/>
    <property type="match status" value="1"/>
</dbReference>
<feature type="chain" id="PRO_5036359405" evidence="10">
    <location>
        <begin position="18"/>
        <end position="709"/>
    </location>
</feature>
<keyword evidence="10" id="KW-0732">Signal</keyword>
<dbReference type="EMBL" id="SPRX01000011">
    <property type="protein sequence ID" value="TIC67511.1"/>
    <property type="molecule type" value="Genomic_DNA"/>
</dbReference>
<comment type="similarity">
    <text evidence="2">Belongs to the arsenical resistance-3 (ACR3) (TC 2.A.59) family.</text>
</comment>
<dbReference type="Proteomes" id="UP000310708">
    <property type="component" value="Unassembled WGS sequence"/>
</dbReference>
<keyword evidence="7 9" id="KW-0472">Membrane</keyword>
<evidence type="ECO:0000256" key="9">
    <source>
        <dbReference type="SAM" id="Phobius"/>
    </source>
</evidence>
<feature type="region of interest" description="Disordered" evidence="8">
    <location>
        <begin position="94"/>
        <end position="114"/>
    </location>
</feature>
<reference evidence="13 14" key="1">
    <citation type="submission" date="2019-03" db="EMBL/GenBank/DDBJ databases">
        <title>Sequencing 25 genomes of Wallemia mellicola.</title>
        <authorList>
            <person name="Gostincar C."/>
        </authorList>
    </citation>
    <scope>NUCLEOTIDE SEQUENCE [LARGE SCALE GENOMIC DNA]</scope>
    <source>
        <strain evidence="12 14">EXF-757</strain>
        <strain evidence="11 13">EXF-8738</strain>
    </source>
</reference>
<feature type="transmembrane region" description="Helical" evidence="9">
    <location>
        <begin position="344"/>
        <end position="365"/>
    </location>
</feature>